<reference evidence="4 5" key="1">
    <citation type="submission" date="2023-01" db="EMBL/GenBank/DDBJ databases">
        <title>Complete genome sequence of Marinomonas pontica strain 200518_36.</title>
        <authorList>
            <person name="Ueki S."/>
            <person name="Gajardo G."/>
            <person name="Maruyama F."/>
        </authorList>
    </citation>
    <scope>NUCLEOTIDE SEQUENCE [LARGE SCALE GENOMIC DNA]</scope>
    <source>
        <strain evidence="4 5">200518_36</strain>
    </source>
</reference>
<dbReference type="EMBL" id="AP027271">
    <property type="protein sequence ID" value="BDX02778.1"/>
    <property type="molecule type" value="Genomic_DNA"/>
</dbReference>
<accession>A0ABN6WME1</accession>
<name>A0ABN6WME1_9GAMM</name>
<keyword evidence="5" id="KW-1185">Reference proteome</keyword>
<feature type="chain" id="PRO_5047474880" description="Chromosome partition protein Smc" evidence="3">
    <location>
        <begin position="27"/>
        <end position="531"/>
    </location>
</feature>
<evidence type="ECO:0000313" key="4">
    <source>
        <dbReference type="EMBL" id="BDX02778.1"/>
    </source>
</evidence>
<keyword evidence="2" id="KW-1133">Transmembrane helix</keyword>
<evidence type="ECO:0000256" key="1">
    <source>
        <dbReference type="SAM" id="Coils"/>
    </source>
</evidence>
<evidence type="ECO:0008006" key="6">
    <source>
        <dbReference type="Google" id="ProtNLM"/>
    </source>
</evidence>
<feature type="transmembrane region" description="Helical" evidence="2">
    <location>
        <begin position="504"/>
        <end position="522"/>
    </location>
</feature>
<evidence type="ECO:0000256" key="3">
    <source>
        <dbReference type="SAM" id="SignalP"/>
    </source>
</evidence>
<dbReference type="RefSeq" id="WP_338266775.1">
    <property type="nucleotide sequence ID" value="NZ_AP027271.1"/>
</dbReference>
<protein>
    <recommendedName>
        <fullName evidence="6">Chromosome partition protein Smc</fullName>
    </recommendedName>
</protein>
<dbReference type="PROSITE" id="PS51257">
    <property type="entry name" value="PROKAR_LIPOPROTEIN"/>
    <property type="match status" value="1"/>
</dbReference>
<keyword evidence="2" id="KW-0812">Transmembrane</keyword>
<feature type="coiled-coil region" evidence="1">
    <location>
        <begin position="72"/>
        <end position="209"/>
    </location>
</feature>
<keyword evidence="2" id="KW-0472">Membrane</keyword>
<feature type="signal peptide" evidence="3">
    <location>
        <begin position="1"/>
        <end position="26"/>
    </location>
</feature>
<feature type="coiled-coil region" evidence="1">
    <location>
        <begin position="263"/>
        <end position="370"/>
    </location>
</feature>
<evidence type="ECO:0000313" key="5">
    <source>
        <dbReference type="Proteomes" id="UP001307608"/>
    </source>
</evidence>
<evidence type="ECO:0000256" key="2">
    <source>
        <dbReference type="SAM" id="Phobius"/>
    </source>
</evidence>
<proteinExistence type="predicted"/>
<keyword evidence="1" id="KW-0175">Coiled coil</keyword>
<organism evidence="4 5">
    <name type="scientific">Marinomonas pontica</name>
    <dbReference type="NCBI Taxonomy" id="264739"/>
    <lineage>
        <taxon>Bacteria</taxon>
        <taxon>Pseudomonadati</taxon>
        <taxon>Pseudomonadota</taxon>
        <taxon>Gammaproteobacteria</taxon>
        <taxon>Oceanospirillales</taxon>
        <taxon>Oceanospirillaceae</taxon>
        <taxon>Marinomonas</taxon>
    </lineage>
</organism>
<sequence>MKTNTRIFLPISLGLMLSACSTSSSQDSTNSIATDAIESPPAATMPISVNETTAKNVSQNQNQEQGANQVLINDLQKKLSDNQKQLAALNLSLDEKDRRIASLQNASPSAETLATLEEQKKIRADLESNYAALQLDNDLLRRRIAQLENENSSLKQQISTLENMPTSDDGFKQSYFDLLDVNADLQKKYANLEMDNEAYRKQLTALKKENLILGGALSEARAQHQILWDRIRVLTDSSTKSPETDNRTADINDVPAVTVIPNRPNVEIENANMRSTLAKLEAQIAEQKNIITEYQSDVLKLESALDENADYEARWKQLDAKLAEAQKENALLNVQLLNAEKNQQTVQAELDELTARLSSTLQTLESKENEGISIGAFMDSLQSQIRSTLNNVQWQLPNEIALHNNFEIIVSADVQPSLSGQTYQAELVTDSDIQMVSDRIASAVVQNGRLQWRWRVAGLNEKPEAQLNLFVRQQINIQGQPIQRQIYRGSQTLSLINTNLFEKYGFWGGAILLGLIGGFLIGRVNKSKNTV</sequence>
<dbReference type="Proteomes" id="UP001307608">
    <property type="component" value="Chromosome"/>
</dbReference>
<dbReference type="SUPFAM" id="SSF57997">
    <property type="entry name" value="Tropomyosin"/>
    <property type="match status" value="1"/>
</dbReference>
<gene>
    <name evidence="4" type="ORF">MACH16_15260</name>
</gene>
<keyword evidence="3" id="KW-0732">Signal</keyword>